<keyword evidence="1" id="KW-0472">Membrane</keyword>
<keyword evidence="3" id="KW-1185">Reference proteome</keyword>
<sequence length="261" mass="29171">MKILEQTPRRLVFYSRPIGLWLFTAIFPTIGILIGIFFIDINSFSCKRQGSSNDLCQKTTISTLGTRTTQIPLNDLLGAEVRQKYDKQEISHRLEINTKQGIVPLGQGWGGGSSSFSESAMAAQINNFLRNSQQKSVSITLYPSAILLIWFFLWVPITLLIFFTVAQVRICTFDKNLQKLKVEVKGLLGYKSSEYPLEQISDVIILESASSNSIAVNPVYVVLDSGQKISVYLTSLSNSSDWFQKAQESTNLIKSFLGLPI</sequence>
<gene>
    <name evidence="2" type="ORF">HC246_04605</name>
</gene>
<keyword evidence="1" id="KW-1133">Transmembrane helix</keyword>
<reference evidence="2 3" key="1">
    <citation type="submission" date="2020-03" db="EMBL/GenBank/DDBJ databases">
        <title>Draft Genome Sequence of 2-Methylisoborneol Producing Pseudanabaena yagii Strain GIHE-NHR1 Isolated from North Han River in South Korea.</title>
        <authorList>
            <person name="Jeong J."/>
        </authorList>
    </citation>
    <scope>NUCLEOTIDE SEQUENCE [LARGE SCALE GENOMIC DNA]</scope>
    <source>
        <strain evidence="2 3">GIHE-NHR1</strain>
    </source>
</reference>
<evidence type="ECO:0000313" key="2">
    <source>
        <dbReference type="EMBL" id="NMF57318.1"/>
    </source>
</evidence>
<dbReference type="RefSeq" id="WP_169362369.1">
    <property type="nucleotide sequence ID" value="NZ_JAAVJL010000001.1"/>
</dbReference>
<dbReference type="Proteomes" id="UP000738376">
    <property type="component" value="Unassembled WGS sequence"/>
</dbReference>
<feature type="transmembrane region" description="Helical" evidence="1">
    <location>
        <begin position="20"/>
        <end position="39"/>
    </location>
</feature>
<organism evidence="2 3">
    <name type="scientific">Pseudanabaena yagii GIHE-NHR1</name>
    <dbReference type="NCBI Taxonomy" id="2722753"/>
    <lineage>
        <taxon>Bacteria</taxon>
        <taxon>Bacillati</taxon>
        <taxon>Cyanobacteriota</taxon>
        <taxon>Cyanophyceae</taxon>
        <taxon>Pseudanabaenales</taxon>
        <taxon>Pseudanabaenaceae</taxon>
        <taxon>Pseudanabaena</taxon>
        <taxon>Pseudanabaena yagii</taxon>
    </lineage>
</organism>
<name>A0ABX1LMJ0_9CYAN</name>
<keyword evidence="1" id="KW-0812">Transmembrane</keyword>
<dbReference type="EMBL" id="JAAVJL010000001">
    <property type="protein sequence ID" value="NMF57318.1"/>
    <property type="molecule type" value="Genomic_DNA"/>
</dbReference>
<feature type="transmembrane region" description="Helical" evidence="1">
    <location>
        <begin position="139"/>
        <end position="163"/>
    </location>
</feature>
<comment type="caution">
    <text evidence="2">The sequence shown here is derived from an EMBL/GenBank/DDBJ whole genome shotgun (WGS) entry which is preliminary data.</text>
</comment>
<proteinExistence type="predicted"/>
<protein>
    <submittedName>
        <fullName evidence="2">Uncharacterized protein</fullName>
    </submittedName>
</protein>
<accession>A0ABX1LMJ0</accession>
<evidence type="ECO:0000313" key="3">
    <source>
        <dbReference type="Proteomes" id="UP000738376"/>
    </source>
</evidence>
<evidence type="ECO:0000256" key="1">
    <source>
        <dbReference type="SAM" id="Phobius"/>
    </source>
</evidence>